<evidence type="ECO:0000313" key="2">
    <source>
        <dbReference type="EMBL" id="KRG01238.1"/>
    </source>
</evidence>
<evidence type="ECO:0000313" key="3">
    <source>
        <dbReference type="Proteomes" id="UP000009192"/>
    </source>
</evidence>
<keyword evidence="3" id="KW-1185">Reference proteome</keyword>
<proteinExistence type="predicted"/>
<gene>
    <name evidence="2" type="primary">Dmoj\GI26352</name>
    <name evidence="2" type="ORF">Dmoj_GI26352</name>
</gene>
<feature type="region of interest" description="Disordered" evidence="1">
    <location>
        <begin position="126"/>
        <end position="153"/>
    </location>
</feature>
<evidence type="ECO:0000256" key="1">
    <source>
        <dbReference type="SAM" id="MobiDB-lite"/>
    </source>
</evidence>
<dbReference type="Proteomes" id="UP000009192">
    <property type="component" value="Unassembled WGS sequence"/>
</dbReference>
<sequence>MSSRWQQWVDRNARPKNIFIAPSARLPPTRWQKPGPMNRQQWIHFYQWAKKNARPPPANRAEIARKQMQTPTQIQQPKQSPFDPYSPLIYMYIASEVHANRQKQKSLQQHFEVLSQPKYKREKYVKPPKREHPYRPQLCNRPPPRPERGRPVAKPKVPCCFQHENLRLDFWSKIDYKISPNALKAKASKKVVELAKPRTYPPKPHCPLPASAKEPAPKRTKMSARQWREHRIRLNSLSLPNPRVLEELGNRCNCTHFQCLCKLCGCMMREPR</sequence>
<dbReference type="InterPro" id="IPR006623">
    <property type="entry name" value="THEG"/>
</dbReference>
<dbReference type="KEGG" id="dmo:Dmoj_GI26352"/>
<dbReference type="InParanoid" id="A0A0Q9WZ74"/>
<accession>A0A0Q9WZ74</accession>
<reference evidence="2 3" key="1">
    <citation type="journal article" date="2007" name="Nature">
        <title>Evolution of genes and genomes on the Drosophila phylogeny.</title>
        <authorList>
            <consortium name="Drosophila 12 Genomes Consortium"/>
            <person name="Clark A.G."/>
            <person name="Eisen M.B."/>
            <person name="Smith D.R."/>
            <person name="Bergman C.M."/>
            <person name="Oliver B."/>
            <person name="Markow T.A."/>
            <person name="Kaufman T.C."/>
            <person name="Kellis M."/>
            <person name="Gelbart W."/>
            <person name="Iyer V.N."/>
            <person name="Pollard D.A."/>
            <person name="Sackton T.B."/>
            <person name="Larracuente A.M."/>
            <person name="Singh N.D."/>
            <person name="Abad J.P."/>
            <person name="Abt D.N."/>
            <person name="Adryan B."/>
            <person name="Aguade M."/>
            <person name="Akashi H."/>
            <person name="Anderson W.W."/>
            <person name="Aquadro C.F."/>
            <person name="Ardell D.H."/>
            <person name="Arguello R."/>
            <person name="Artieri C.G."/>
            <person name="Barbash D.A."/>
            <person name="Barker D."/>
            <person name="Barsanti P."/>
            <person name="Batterham P."/>
            <person name="Batzoglou S."/>
            <person name="Begun D."/>
            <person name="Bhutkar A."/>
            <person name="Blanco E."/>
            <person name="Bosak S.A."/>
            <person name="Bradley R.K."/>
            <person name="Brand A.D."/>
            <person name="Brent M.R."/>
            <person name="Brooks A.N."/>
            <person name="Brown R.H."/>
            <person name="Butlin R.K."/>
            <person name="Caggese C."/>
            <person name="Calvi B.R."/>
            <person name="Bernardo de Carvalho A."/>
            <person name="Caspi A."/>
            <person name="Castrezana S."/>
            <person name="Celniker S.E."/>
            <person name="Chang J.L."/>
            <person name="Chapple C."/>
            <person name="Chatterji S."/>
            <person name="Chinwalla A."/>
            <person name="Civetta A."/>
            <person name="Clifton S.W."/>
            <person name="Comeron J.M."/>
            <person name="Costello J.C."/>
            <person name="Coyne J.A."/>
            <person name="Daub J."/>
            <person name="David R.G."/>
            <person name="Delcher A.L."/>
            <person name="Delehaunty K."/>
            <person name="Do C.B."/>
            <person name="Ebling H."/>
            <person name="Edwards K."/>
            <person name="Eickbush T."/>
            <person name="Evans J.D."/>
            <person name="Filipski A."/>
            <person name="Findeiss S."/>
            <person name="Freyhult E."/>
            <person name="Fulton L."/>
            <person name="Fulton R."/>
            <person name="Garcia A.C."/>
            <person name="Gardiner A."/>
            <person name="Garfield D.A."/>
            <person name="Garvin B.E."/>
            <person name="Gibson G."/>
            <person name="Gilbert D."/>
            <person name="Gnerre S."/>
            <person name="Godfrey J."/>
            <person name="Good R."/>
            <person name="Gotea V."/>
            <person name="Gravely B."/>
            <person name="Greenberg A.J."/>
            <person name="Griffiths-Jones S."/>
            <person name="Gross S."/>
            <person name="Guigo R."/>
            <person name="Gustafson E.A."/>
            <person name="Haerty W."/>
            <person name="Hahn M.W."/>
            <person name="Halligan D.L."/>
            <person name="Halpern A.L."/>
            <person name="Halter G.M."/>
            <person name="Han M.V."/>
            <person name="Heger A."/>
            <person name="Hillier L."/>
            <person name="Hinrichs A.S."/>
            <person name="Holmes I."/>
            <person name="Hoskins R.A."/>
            <person name="Hubisz M.J."/>
            <person name="Hultmark D."/>
            <person name="Huntley M.A."/>
            <person name="Jaffe D.B."/>
            <person name="Jagadeeshan S."/>
            <person name="Jeck W.R."/>
            <person name="Johnson J."/>
            <person name="Jones C.D."/>
            <person name="Jordan W.C."/>
            <person name="Karpen G.H."/>
            <person name="Kataoka E."/>
            <person name="Keightley P.D."/>
            <person name="Kheradpour P."/>
            <person name="Kirkness E.F."/>
            <person name="Koerich L.B."/>
            <person name="Kristiansen K."/>
            <person name="Kudrna D."/>
            <person name="Kulathinal R.J."/>
            <person name="Kumar S."/>
            <person name="Kwok R."/>
            <person name="Lander E."/>
            <person name="Langley C.H."/>
            <person name="Lapoint R."/>
            <person name="Lazzaro B.P."/>
            <person name="Lee S.J."/>
            <person name="Levesque L."/>
            <person name="Li R."/>
            <person name="Lin C.F."/>
            <person name="Lin M.F."/>
            <person name="Lindblad-Toh K."/>
            <person name="Llopart A."/>
            <person name="Long M."/>
            <person name="Low L."/>
            <person name="Lozovsky E."/>
            <person name="Lu J."/>
            <person name="Luo M."/>
            <person name="Machado C.A."/>
            <person name="Makalowski W."/>
            <person name="Marzo M."/>
            <person name="Matsuda M."/>
            <person name="Matzkin L."/>
            <person name="McAllister B."/>
            <person name="McBride C.S."/>
            <person name="McKernan B."/>
            <person name="McKernan K."/>
            <person name="Mendez-Lago M."/>
            <person name="Minx P."/>
            <person name="Mollenhauer M.U."/>
            <person name="Montooth K."/>
            <person name="Mount S.M."/>
            <person name="Mu X."/>
            <person name="Myers E."/>
            <person name="Negre B."/>
            <person name="Newfeld S."/>
            <person name="Nielsen R."/>
            <person name="Noor M.A."/>
            <person name="O'Grady P."/>
            <person name="Pachter L."/>
            <person name="Papaceit M."/>
            <person name="Parisi M.J."/>
            <person name="Parisi M."/>
            <person name="Parts L."/>
            <person name="Pedersen J.S."/>
            <person name="Pesole G."/>
            <person name="Phillippy A.M."/>
            <person name="Ponting C.P."/>
            <person name="Pop M."/>
            <person name="Porcelli D."/>
            <person name="Powell J.R."/>
            <person name="Prohaska S."/>
            <person name="Pruitt K."/>
            <person name="Puig M."/>
            <person name="Quesneville H."/>
            <person name="Ram K.R."/>
            <person name="Rand D."/>
            <person name="Rasmussen M.D."/>
            <person name="Reed L.K."/>
            <person name="Reenan R."/>
            <person name="Reily A."/>
            <person name="Remington K.A."/>
            <person name="Rieger T.T."/>
            <person name="Ritchie M.G."/>
            <person name="Robin C."/>
            <person name="Rogers Y.H."/>
            <person name="Rohde C."/>
            <person name="Rozas J."/>
            <person name="Rubenfield M.J."/>
            <person name="Ruiz A."/>
            <person name="Russo S."/>
            <person name="Salzberg S.L."/>
            <person name="Sanchez-Gracia A."/>
            <person name="Saranga D.J."/>
            <person name="Sato H."/>
            <person name="Schaeffer S.W."/>
            <person name="Schatz M.C."/>
            <person name="Schlenke T."/>
            <person name="Schwartz R."/>
            <person name="Segarra C."/>
            <person name="Singh R.S."/>
            <person name="Sirot L."/>
            <person name="Sirota M."/>
            <person name="Sisneros N.B."/>
            <person name="Smith C.D."/>
            <person name="Smith T.F."/>
            <person name="Spieth J."/>
            <person name="Stage D.E."/>
            <person name="Stark A."/>
            <person name="Stephan W."/>
            <person name="Strausberg R.L."/>
            <person name="Strempel S."/>
            <person name="Sturgill D."/>
            <person name="Sutton G."/>
            <person name="Sutton G.G."/>
            <person name="Tao W."/>
            <person name="Teichmann S."/>
            <person name="Tobari Y.N."/>
            <person name="Tomimura Y."/>
            <person name="Tsolas J.M."/>
            <person name="Valente V.L."/>
            <person name="Venter E."/>
            <person name="Venter J.C."/>
            <person name="Vicario S."/>
            <person name="Vieira F.G."/>
            <person name="Vilella A.J."/>
            <person name="Villasante A."/>
            <person name="Walenz B."/>
            <person name="Wang J."/>
            <person name="Wasserman M."/>
            <person name="Watts T."/>
            <person name="Wilson D."/>
            <person name="Wilson R.K."/>
            <person name="Wing R.A."/>
            <person name="Wolfner M.F."/>
            <person name="Wong A."/>
            <person name="Wong G.K."/>
            <person name="Wu C.I."/>
            <person name="Wu G."/>
            <person name="Yamamoto D."/>
            <person name="Yang H.P."/>
            <person name="Yang S.P."/>
            <person name="Yorke J.A."/>
            <person name="Yoshida K."/>
            <person name="Zdobnov E."/>
            <person name="Zhang P."/>
            <person name="Zhang Y."/>
            <person name="Zimin A.V."/>
            <person name="Baldwin J."/>
            <person name="Abdouelleil A."/>
            <person name="Abdulkadir J."/>
            <person name="Abebe A."/>
            <person name="Abera B."/>
            <person name="Abreu J."/>
            <person name="Acer S.C."/>
            <person name="Aftuck L."/>
            <person name="Alexander A."/>
            <person name="An P."/>
            <person name="Anderson E."/>
            <person name="Anderson S."/>
            <person name="Arachi H."/>
            <person name="Azer M."/>
            <person name="Bachantsang P."/>
            <person name="Barry A."/>
            <person name="Bayul T."/>
            <person name="Berlin A."/>
            <person name="Bessette D."/>
            <person name="Bloom T."/>
            <person name="Blye J."/>
            <person name="Boguslavskiy L."/>
            <person name="Bonnet C."/>
            <person name="Boukhgalter B."/>
            <person name="Bourzgui I."/>
            <person name="Brown A."/>
            <person name="Cahill P."/>
            <person name="Channer S."/>
            <person name="Cheshatsang Y."/>
            <person name="Chuda L."/>
            <person name="Citroen M."/>
            <person name="Collymore A."/>
            <person name="Cooke P."/>
            <person name="Costello M."/>
            <person name="D'Aco K."/>
            <person name="Daza R."/>
            <person name="De Haan G."/>
            <person name="DeGray S."/>
            <person name="DeMaso C."/>
            <person name="Dhargay N."/>
            <person name="Dooley K."/>
            <person name="Dooley E."/>
            <person name="Doricent M."/>
            <person name="Dorje P."/>
            <person name="Dorjee K."/>
            <person name="Dupes A."/>
            <person name="Elong R."/>
            <person name="Falk J."/>
            <person name="Farina A."/>
            <person name="Faro S."/>
            <person name="Ferguson D."/>
            <person name="Fisher S."/>
            <person name="Foley C.D."/>
            <person name="Franke A."/>
            <person name="Friedrich D."/>
            <person name="Gadbois L."/>
            <person name="Gearin G."/>
            <person name="Gearin C.R."/>
            <person name="Giannoukos G."/>
            <person name="Goode T."/>
            <person name="Graham J."/>
            <person name="Grandbois E."/>
            <person name="Grewal S."/>
            <person name="Gyaltsen K."/>
            <person name="Hafez N."/>
            <person name="Hagos B."/>
            <person name="Hall J."/>
            <person name="Henson C."/>
            <person name="Hollinger A."/>
            <person name="Honan T."/>
            <person name="Huard M.D."/>
            <person name="Hughes L."/>
            <person name="Hurhula B."/>
            <person name="Husby M.E."/>
            <person name="Kamat A."/>
            <person name="Kanga B."/>
            <person name="Kashin S."/>
            <person name="Khazanovich D."/>
            <person name="Kisner P."/>
            <person name="Lance K."/>
            <person name="Lara M."/>
            <person name="Lee W."/>
            <person name="Lennon N."/>
            <person name="Letendre F."/>
            <person name="LeVine R."/>
            <person name="Lipovsky A."/>
            <person name="Liu X."/>
            <person name="Liu J."/>
            <person name="Liu S."/>
            <person name="Lokyitsang T."/>
            <person name="Lokyitsang Y."/>
            <person name="Lubonja R."/>
            <person name="Lui A."/>
            <person name="MacDonald P."/>
            <person name="Magnisalis V."/>
            <person name="Maru K."/>
            <person name="Matthews C."/>
            <person name="McCusker W."/>
            <person name="McDonough S."/>
            <person name="Mehta T."/>
            <person name="Meldrim J."/>
            <person name="Meneus L."/>
            <person name="Mihai O."/>
            <person name="Mihalev A."/>
            <person name="Mihova T."/>
            <person name="Mittelman R."/>
            <person name="Mlenga V."/>
            <person name="Montmayeur A."/>
            <person name="Mulrain L."/>
            <person name="Navidi A."/>
            <person name="Naylor J."/>
            <person name="Negash T."/>
            <person name="Nguyen T."/>
            <person name="Nguyen N."/>
            <person name="Nicol R."/>
            <person name="Norbu C."/>
            <person name="Norbu N."/>
            <person name="Novod N."/>
            <person name="O'Neill B."/>
            <person name="Osman S."/>
            <person name="Markiewicz E."/>
            <person name="Oyono O.L."/>
            <person name="Patti C."/>
            <person name="Phunkhang P."/>
            <person name="Pierre F."/>
            <person name="Priest M."/>
            <person name="Raghuraman S."/>
            <person name="Rege F."/>
            <person name="Reyes R."/>
            <person name="Rise C."/>
            <person name="Rogov P."/>
            <person name="Ross K."/>
            <person name="Ryan E."/>
            <person name="Settipalli S."/>
            <person name="Shea T."/>
            <person name="Sherpa N."/>
            <person name="Shi L."/>
            <person name="Shih D."/>
            <person name="Sparrow T."/>
            <person name="Spaulding J."/>
            <person name="Stalker J."/>
            <person name="Stange-Thomann N."/>
            <person name="Stavropoulos S."/>
            <person name="Stone C."/>
            <person name="Strader C."/>
            <person name="Tesfaye S."/>
            <person name="Thomson T."/>
            <person name="Thoulutsang Y."/>
            <person name="Thoulutsang D."/>
            <person name="Topham K."/>
            <person name="Topping I."/>
            <person name="Tsamla T."/>
            <person name="Vassiliev H."/>
            <person name="Vo A."/>
            <person name="Wangchuk T."/>
            <person name="Wangdi T."/>
            <person name="Weiand M."/>
            <person name="Wilkinson J."/>
            <person name="Wilson A."/>
            <person name="Yadav S."/>
            <person name="Young G."/>
            <person name="Yu Q."/>
            <person name="Zembek L."/>
            <person name="Zhong D."/>
            <person name="Zimmer A."/>
            <person name="Zwirko Z."/>
            <person name="Jaffe D.B."/>
            <person name="Alvarez P."/>
            <person name="Brockman W."/>
            <person name="Butler J."/>
            <person name="Chin C."/>
            <person name="Gnerre S."/>
            <person name="Grabherr M."/>
            <person name="Kleber M."/>
            <person name="Mauceli E."/>
            <person name="MacCallum I."/>
        </authorList>
    </citation>
    <scope>NUCLEOTIDE SEQUENCE [LARGE SCALE GENOMIC DNA]</scope>
    <source>
        <strain evidence="3">Tucson 15081-1352.22</strain>
    </source>
</reference>
<name>A0A0Q9WZ74_DROMO</name>
<organism evidence="2 3">
    <name type="scientific">Drosophila mojavensis</name>
    <name type="common">Fruit fly</name>
    <dbReference type="NCBI Taxonomy" id="7230"/>
    <lineage>
        <taxon>Eukaryota</taxon>
        <taxon>Metazoa</taxon>
        <taxon>Ecdysozoa</taxon>
        <taxon>Arthropoda</taxon>
        <taxon>Hexapoda</taxon>
        <taxon>Insecta</taxon>
        <taxon>Pterygota</taxon>
        <taxon>Neoptera</taxon>
        <taxon>Endopterygota</taxon>
        <taxon>Diptera</taxon>
        <taxon>Brachycera</taxon>
        <taxon>Muscomorpha</taxon>
        <taxon>Ephydroidea</taxon>
        <taxon>Drosophilidae</taxon>
        <taxon>Drosophila</taxon>
    </lineage>
</organism>
<dbReference type="SMART" id="SM00705">
    <property type="entry name" value="THEG"/>
    <property type="match status" value="2"/>
</dbReference>
<dbReference type="OrthoDB" id="7869288at2759"/>
<protein>
    <submittedName>
        <fullName evidence="2">Uncharacterized protein</fullName>
    </submittedName>
</protein>
<dbReference type="AlphaFoldDB" id="A0A0Q9WZ74"/>
<dbReference type="EMBL" id="CH933806">
    <property type="protein sequence ID" value="KRG01238.1"/>
    <property type="molecule type" value="Genomic_DNA"/>
</dbReference>